<organism evidence="6 7">
    <name type="scientific">Mesorhizobium shangrilense</name>
    <dbReference type="NCBI Taxonomy" id="460060"/>
    <lineage>
        <taxon>Bacteria</taxon>
        <taxon>Pseudomonadati</taxon>
        <taxon>Pseudomonadota</taxon>
        <taxon>Alphaproteobacteria</taxon>
        <taxon>Hyphomicrobiales</taxon>
        <taxon>Phyllobacteriaceae</taxon>
        <taxon>Mesorhizobium</taxon>
    </lineage>
</organism>
<reference evidence="6 7" key="1">
    <citation type="submission" date="2024-06" db="EMBL/GenBank/DDBJ databases">
        <authorList>
            <person name="Kim D.-U."/>
        </authorList>
    </citation>
    <scope>NUCLEOTIDE SEQUENCE [LARGE SCALE GENOMIC DNA]</scope>
    <source>
        <strain evidence="6 7">KACC15460</strain>
    </source>
</reference>
<feature type="active site" description="Nucleophile" evidence="4">
    <location>
        <position position="44"/>
    </location>
</feature>
<dbReference type="InterPro" id="IPR050301">
    <property type="entry name" value="NTE"/>
</dbReference>
<evidence type="ECO:0000256" key="2">
    <source>
        <dbReference type="ARBA" id="ARBA00022963"/>
    </source>
</evidence>
<evidence type="ECO:0000313" key="6">
    <source>
        <dbReference type="EMBL" id="MET2830851.1"/>
    </source>
</evidence>
<feature type="domain" description="PNPLA" evidence="5">
    <location>
        <begin position="11"/>
        <end position="180"/>
    </location>
</feature>
<evidence type="ECO:0000256" key="3">
    <source>
        <dbReference type="ARBA" id="ARBA00023098"/>
    </source>
</evidence>
<feature type="short sequence motif" description="GXGXXG" evidence="4">
    <location>
        <begin position="15"/>
        <end position="20"/>
    </location>
</feature>
<dbReference type="InterPro" id="IPR016035">
    <property type="entry name" value="Acyl_Trfase/lysoPLipase"/>
</dbReference>
<dbReference type="PANTHER" id="PTHR14226:SF57">
    <property type="entry name" value="BLR7027 PROTEIN"/>
    <property type="match status" value="1"/>
</dbReference>
<accession>A0ABV2DLG6</accession>
<dbReference type="PROSITE" id="PS51635">
    <property type="entry name" value="PNPLA"/>
    <property type="match status" value="1"/>
</dbReference>
<comment type="caution">
    <text evidence="6">The sequence shown here is derived from an EMBL/GenBank/DDBJ whole genome shotgun (WGS) entry which is preliminary data.</text>
</comment>
<protein>
    <submittedName>
        <fullName evidence="6">Patatin-like phospholipase family protein</fullName>
    </submittedName>
</protein>
<feature type="short sequence motif" description="GXSXG" evidence="4">
    <location>
        <begin position="42"/>
        <end position="46"/>
    </location>
</feature>
<keyword evidence="7" id="KW-1185">Reference proteome</keyword>
<keyword evidence="1 4" id="KW-0378">Hydrolase</keyword>
<name>A0ABV2DLG6_9HYPH</name>
<keyword evidence="3 4" id="KW-0443">Lipid metabolism</keyword>
<dbReference type="Pfam" id="PF01734">
    <property type="entry name" value="Patatin"/>
    <property type="match status" value="1"/>
</dbReference>
<dbReference type="PANTHER" id="PTHR14226">
    <property type="entry name" value="NEUROPATHY TARGET ESTERASE/SWISS CHEESE D.MELANOGASTER"/>
    <property type="match status" value="1"/>
</dbReference>
<dbReference type="Gene3D" id="3.40.1090.10">
    <property type="entry name" value="Cytosolic phospholipase A2 catalytic domain"/>
    <property type="match status" value="2"/>
</dbReference>
<evidence type="ECO:0000256" key="4">
    <source>
        <dbReference type="PROSITE-ProRule" id="PRU01161"/>
    </source>
</evidence>
<dbReference type="Proteomes" id="UP001548832">
    <property type="component" value="Unassembled WGS sequence"/>
</dbReference>
<proteinExistence type="predicted"/>
<dbReference type="InterPro" id="IPR002641">
    <property type="entry name" value="PNPLA_dom"/>
</dbReference>
<keyword evidence="2 4" id="KW-0442">Lipid degradation</keyword>
<dbReference type="SUPFAM" id="SSF52151">
    <property type="entry name" value="FabD/lysophospholipase-like"/>
    <property type="match status" value="1"/>
</dbReference>
<dbReference type="EMBL" id="JBEWSZ010000002">
    <property type="protein sequence ID" value="MET2830851.1"/>
    <property type="molecule type" value="Genomic_DNA"/>
</dbReference>
<feature type="active site" description="Proton acceptor" evidence="4">
    <location>
        <position position="167"/>
    </location>
</feature>
<evidence type="ECO:0000313" key="7">
    <source>
        <dbReference type="Proteomes" id="UP001548832"/>
    </source>
</evidence>
<evidence type="ECO:0000259" key="5">
    <source>
        <dbReference type="PROSITE" id="PS51635"/>
    </source>
</evidence>
<sequence length="290" mass="30322">MPSGTDSKTALVLAGGGSLGAVQVGMLKALVDAGVTADFVVGSSVGAINGAYYAAAATVENMTRLETLWRGITRNDVFPISWRSLLGFARRRDFLSGSHGIRNLVERHLPYRNLEDAPIPIHVIATDLLSGEAVVLSRGNAADAIAASSAIPVAFAPVRIGGRFLIDGAVTSNTPVRVAVSLGARRLIVLPTGFSCNLHAPPQGAVANGLHALTLLIARQLVRELDTLPGDIDYAIVPSLCPLAGSAYDFTRTAALIDDAEKSTRNWVGAGGLSARVVPDQLRAHSHHQA</sequence>
<dbReference type="RefSeq" id="WP_354462916.1">
    <property type="nucleotide sequence ID" value="NZ_JBEWSZ010000002.1"/>
</dbReference>
<evidence type="ECO:0000256" key="1">
    <source>
        <dbReference type="ARBA" id="ARBA00022801"/>
    </source>
</evidence>
<feature type="short sequence motif" description="DGA/G" evidence="4">
    <location>
        <begin position="167"/>
        <end position="169"/>
    </location>
</feature>
<gene>
    <name evidence="6" type="ORF">ABVQ20_28065</name>
</gene>